<protein>
    <submittedName>
        <fullName evidence="3">Amylo-alpha-1,6-glucosidase</fullName>
    </submittedName>
</protein>
<dbReference type="RefSeq" id="WP_138197492.1">
    <property type="nucleotide sequence ID" value="NZ_VCIW01000024.1"/>
</dbReference>
<dbReference type="AlphaFoldDB" id="A0A5R9G4P7"/>
<dbReference type="Pfam" id="PF22422">
    <property type="entry name" value="MGH1-like_GH"/>
    <property type="match status" value="1"/>
</dbReference>
<keyword evidence="4" id="KW-1185">Reference proteome</keyword>
<name>A0A5R9G4P7_9BACL</name>
<feature type="domain" description="Putative glycogen debranching enzyme N-terminal" evidence="1">
    <location>
        <begin position="7"/>
        <end position="193"/>
    </location>
</feature>
<evidence type="ECO:0000259" key="2">
    <source>
        <dbReference type="Pfam" id="PF22422"/>
    </source>
</evidence>
<dbReference type="InterPro" id="IPR012341">
    <property type="entry name" value="6hp_glycosidase-like_sf"/>
</dbReference>
<reference evidence="3 4" key="1">
    <citation type="submission" date="2019-05" db="EMBL/GenBank/DDBJ databases">
        <authorList>
            <person name="Narsing Rao M.P."/>
            <person name="Li W.J."/>
        </authorList>
    </citation>
    <scope>NUCLEOTIDE SEQUENCE [LARGE SCALE GENOMIC DNA]</scope>
    <source>
        <strain evidence="3 4">SYSU_K30003</strain>
    </source>
</reference>
<dbReference type="OrthoDB" id="9759959at2"/>
<evidence type="ECO:0000313" key="3">
    <source>
        <dbReference type="EMBL" id="TLS49110.1"/>
    </source>
</evidence>
<dbReference type="Pfam" id="PF14742">
    <property type="entry name" value="GDE_N_bis"/>
    <property type="match status" value="1"/>
</dbReference>
<gene>
    <name evidence="3" type="ORF">FE782_27090</name>
</gene>
<dbReference type="Proteomes" id="UP000309676">
    <property type="component" value="Unassembled WGS sequence"/>
</dbReference>
<dbReference type="GO" id="GO:0005975">
    <property type="term" value="P:carbohydrate metabolic process"/>
    <property type="evidence" value="ECO:0007669"/>
    <property type="project" value="InterPro"/>
</dbReference>
<proteinExistence type="predicted"/>
<dbReference type="InterPro" id="IPR054491">
    <property type="entry name" value="MGH1-like_GH"/>
</dbReference>
<feature type="domain" description="Mannosylglycerate hydrolase MGH1-like glycoside hydrolase" evidence="2">
    <location>
        <begin position="362"/>
        <end position="584"/>
    </location>
</feature>
<evidence type="ECO:0000313" key="4">
    <source>
        <dbReference type="Proteomes" id="UP000309676"/>
    </source>
</evidence>
<comment type="caution">
    <text evidence="3">The sequence shown here is derived from an EMBL/GenBank/DDBJ whole genome shotgun (WGS) entry which is preliminary data.</text>
</comment>
<accession>A0A5R9G4P7</accession>
<evidence type="ECO:0000259" key="1">
    <source>
        <dbReference type="Pfam" id="PF14742"/>
    </source>
</evidence>
<dbReference type="InterPro" id="IPR032856">
    <property type="entry name" value="GDE_N_bis"/>
</dbReference>
<dbReference type="InterPro" id="IPR008928">
    <property type="entry name" value="6-hairpin_glycosidase_sf"/>
</dbReference>
<dbReference type="EMBL" id="VCIW01000024">
    <property type="protein sequence ID" value="TLS49110.1"/>
    <property type="molecule type" value="Genomic_DNA"/>
</dbReference>
<dbReference type="SUPFAM" id="SSF48208">
    <property type="entry name" value="Six-hairpin glycosidases"/>
    <property type="match status" value="1"/>
</dbReference>
<organism evidence="3 4">
    <name type="scientific">Paenibacillus antri</name>
    <dbReference type="NCBI Taxonomy" id="2582848"/>
    <lineage>
        <taxon>Bacteria</taxon>
        <taxon>Bacillati</taxon>
        <taxon>Bacillota</taxon>
        <taxon>Bacilli</taxon>
        <taxon>Bacillales</taxon>
        <taxon>Paenibacillaceae</taxon>
        <taxon>Paenibacillus</taxon>
    </lineage>
</organism>
<dbReference type="Gene3D" id="1.50.10.10">
    <property type="match status" value="1"/>
</dbReference>
<sequence>MNGQQAIKEGPLFYVSDERGDLVPDTEQGHGLYWKDTRFLSRLQLSVDRERPALLGTDTSKSYVLSRTLMKETKDRGAIEIRRESFLYEGVFYERLAVTNYYLENNQVELSFLLDADFQDMFLVRKYRTGEVGHALEPFVERRSVALRYLGKDDLHRRTTLAWDDESAAVTESGKRVSFSFELEPRQTKSIHLYAIPAIGEQAAPSLYSFDEALQKLDASYAQWSASNSAAASSNDRFDRLFRRSLQDLRMLQDDIGHGAIPVAGLPWFATPFGRDSLITSLFMLPLHPSHAVGTLRTLAAYQGAKHDPWRDEEPGKIMHEIRFGELANTNQSPFSPYYGGVDSTPLFLILLVEYVRWTGDTSIVTELQASIDAALRWIDAHSASSESRFLTYRQEASEGFPNQGWKDSANSIVHRNGRYAASPIALAEVQGYVYAAKRGLSGIYEAMGDAERAGRLKSEAVRLREQFERCFWMEEEGFYCIALDQNGNQVRSLTSNPGHLLLTGILDASRAQAVARRLLEEDMFSGYGIRTMSTSSTGYYPMSYHNGSVWPHDNGMIVLGMARQGRSAEAMRVVSGLLQAARQFPGDRLPELFCGYDASASDGVVPYPTTCSPQAWSGATAFVMVQAMLGLDPDALAGTLRLRPVLPPELDELTVHNVTVGRGTISVRLARDAEDPAAIHADILSNTTGLTTEIFSPS</sequence>